<evidence type="ECO:0000313" key="2">
    <source>
        <dbReference type="Proteomes" id="UP000705983"/>
    </source>
</evidence>
<evidence type="ECO:0008006" key="3">
    <source>
        <dbReference type="Google" id="ProtNLM"/>
    </source>
</evidence>
<dbReference type="Proteomes" id="UP000705983">
    <property type="component" value="Unassembled WGS sequence"/>
</dbReference>
<dbReference type="RefSeq" id="WP_187996958.1">
    <property type="nucleotide sequence ID" value="NZ_JACEXG010000005.1"/>
</dbReference>
<keyword evidence="2" id="KW-1185">Reference proteome</keyword>
<sequence>MNPLDTYRALIERGSDPALTLYGAPAGAPRLELSGKVVANHAAKAANFLADDLMLEPGSRLTLDLPVHWRLLTWALGGLLAGAHLAPDGDTVVTSRPAPAAADVVAVSLGALDMSWPGDLPAGVIDGNAELLGQADALLDASLADASNASAFARPDLAAGPRLLVVDPDQTDLIGLFLHAAVSGTTLVLSGWANAEQARRLEGL</sequence>
<reference evidence="2" key="1">
    <citation type="submission" date="2021-02" db="EMBL/GenBank/DDBJ databases">
        <title>Leucobacter sp. CX169.</title>
        <authorList>
            <person name="Cheng Y."/>
        </authorList>
    </citation>
    <scope>NUCLEOTIDE SEQUENCE [LARGE SCALE GENOMIC DNA]</scope>
    <source>
        <strain evidence="2">JY899</strain>
    </source>
</reference>
<comment type="caution">
    <text evidence="1">The sequence shown here is derived from an EMBL/GenBank/DDBJ whole genome shotgun (WGS) entry which is preliminary data.</text>
</comment>
<protein>
    <recommendedName>
        <fullName evidence="3">TIGR03089 family protein</fullName>
    </recommendedName>
</protein>
<accession>A0ABS2TGS5</accession>
<dbReference type="EMBL" id="JAFFJS010000005">
    <property type="protein sequence ID" value="MBM9433855.1"/>
    <property type="molecule type" value="Genomic_DNA"/>
</dbReference>
<organism evidence="1 2">
    <name type="scientific">Flaviflexus equikiangi</name>
    <dbReference type="NCBI Taxonomy" id="2758573"/>
    <lineage>
        <taxon>Bacteria</taxon>
        <taxon>Bacillati</taxon>
        <taxon>Actinomycetota</taxon>
        <taxon>Actinomycetes</taxon>
        <taxon>Actinomycetales</taxon>
        <taxon>Actinomycetaceae</taxon>
        <taxon>Flaviflexus</taxon>
    </lineage>
</organism>
<gene>
    <name evidence="1" type="ORF">JVW63_09140</name>
</gene>
<dbReference type="NCBIfam" id="TIGR03089">
    <property type="entry name" value="TIGR03089 family protein"/>
    <property type="match status" value="1"/>
</dbReference>
<name>A0ABS2TGS5_9ACTO</name>
<dbReference type="InterPro" id="IPR017523">
    <property type="entry name" value="Rv3268"/>
</dbReference>
<proteinExistence type="predicted"/>
<evidence type="ECO:0000313" key="1">
    <source>
        <dbReference type="EMBL" id="MBM9433855.1"/>
    </source>
</evidence>